<comment type="caution">
    <text evidence="2">The sequence shown here is derived from an EMBL/GenBank/DDBJ whole genome shotgun (WGS) entry which is preliminary data.</text>
</comment>
<name>A0A4C1ZSZ6_EUMVA</name>
<keyword evidence="3" id="KW-1185">Reference proteome</keyword>
<evidence type="ECO:0000313" key="2">
    <source>
        <dbReference type="EMBL" id="GBP90159.1"/>
    </source>
</evidence>
<dbReference type="EMBL" id="BGZK01002062">
    <property type="protein sequence ID" value="GBP90159.1"/>
    <property type="molecule type" value="Genomic_DNA"/>
</dbReference>
<protein>
    <submittedName>
        <fullName evidence="2">Uncharacterized protein</fullName>
    </submittedName>
</protein>
<proteinExistence type="predicted"/>
<organism evidence="2 3">
    <name type="scientific">Eumeta variegata</name>
    <name type="common">Bagworm moth</name>
    <name type="synonym">Eumeta japonica</name>
    <dbReference type="NCBI Taxonomy" id="151549"/>
    <lineage>
        <taxon>Eukaryota</taxon>
        <taxon>Metazoa</taxon>
        <taxon>Ecdysozoa</taxon>
        <taxon>Arthropoda</taxon>
        <taxon>Hexapoda</taxon>
        <taxon>Insecta</taxon>
        <taxon>Pterygota</taxon>
        <taxon>Neoptera</taxon>
        <taxon>Endopterygota</taxon>
        <taxon>Lepidoptera</taxon>
        <taxon>Glossata</taxon>
        <taxon>Ditrysia</taxon>
        <taxon>Tineoidea</taxon>
        <taxon>Psychidae</taxon>
        <taxon>Oiketicinae</taxon>
        <taxon>Eumeta</taxon>
    </lineage>
</organism>
<gene>
    <name evidence="2" type="ORF">EVAR_65410_1</name>
</gene>
<accession>A0A4C1ZSZ6</accession>
<dbReference type="AlphaFoldDB" id="A0A4C1ZSZ6"/>
<feature type="region of interest" description="Disordered" evidence="1">
    <location>
        <begin position="1"/>
        <end position="20"/>
    </location>
</feature>
<evidence type="ECO:0000313" key="3">
    <source>
        <dbReference type="Proteomes" id="UP000299102"/>
    </source>
</evidence>
<evidence type="ECO:0000256" key="1">
    <source>
        <dbReference type="SAM" id="MobiDB-lite"/>
    </source>
</evidence>
<sequence>MPSRRVAHTGDARRPAGRADTAQICRSAGYDIEGHPPRAPSPPYKSSVLEGRSRILFYTDWLSEIATCEVILRSIPVWNWDCEQDPNMVQERENETGIGTRIQIETEIRNKRKIAIETEREDDIGIETATEIGREPGLRVDRSGSIVFTSMFITVNFLRRNVSGKIGCERDRS</sequence>
<reference evidence="2 3" key="1">
    <citation type="journal article" date="2019" name="Commun. Biol.">
        <title>The bagworm genome reveals a unique fibroin gene that provides high tensile strength.</title>
        <authorList>
            <person name="Kono N."/>
            <person name="Nakamura H."/>
            <person name="Ohtoshi R."/>
            <person name="Tomita M."/>
            <person name="Numata K."/>
            <person name="Arakawa K."/>
        </authorList>
    </citation>
    <scope>NUCLEOTIDE SEQUENCE [LARGE SCALE GENOMIC DNA]</scope>
</reference>
<dbReference type="Proteomes" id="UP000299102">
    <property type="component" value="Unassembled WGS sequence"/>
</dbReference>